<accession>A0ABP9DN53</accession>
<organism evidence="3 4">
    <name type="scientific">Kitasatospora terrestris</name>
    <dbReference type="NCBI Taxonomy" id="258051"/>
    <lineage>
        <taxon>Bacteria</taxon>
        <taxon>Bacillati</taxon>
        <taxon>Actinomycetota</taxon>
        <taxon>Actinomycetes</taxon>
        <taxon>Kitasatosporales</taxon>
        <taxon>Streptomycetaceae</taxon>
        <taxon>Kitasatospora</taxon>
    </lineage>
</organism>
<name>A0ABP9DN53_9ACTN</name>
<feature type="region of interest" description="Disordered" evidence="1">
    <location>
        <begin position="49"/>
        <end position="92"/>
    </location>
</feature>
<evidence type="ECO:0000256" key="2">
    <source>
        <dbReference type="SAM" id="SignalP"/>
    </source>
</evidence>
<dbReference type="Proteomes" id="UP001501752">
    <property type="component" value="Unassembled WGS sequence"/>
</dbReference>
<dbReference type="RefSeq" id="WP_345696723.1">
    <property type="nucleotide sequence ID" value="NZ_BAABIS010000001.1"/>
</dbReference>
<dbReference type="PROSITE" id="PS51257">
    <property type="entry name" value="PROKAR_LIPOPROTEIN"/>
    <property type="match status" value="1"/>
</dbReference>
<feature type="chain" id="PRO_5046185382" description="Lipoprotein" evidence="2">
    <location>
        <begin position="30"/>
        <end position="207"/>
    </location>
</feature>
<keyword evidence="4" id="KW-1185">Reference proteome</keyword>
<reference evidence="4" key="1">
    <citation type="journal article" date="2019" name="Int. J. Syst. Evol. Microbiol.">
        <title>The Global Catalogue of Microorganisms (GCM) 10K type strain sequencing project: providing services to taxonomists for standard genome sequencing and annotation.</title>
        <authorList>
            <consortium name="The Broad Institute Genomics Platform"/>
            <consortium name="The Broad Institute Genome Sequencing Center for Infectious Disease"/>
            <person name="Wu L."/>
            <person name="Ma J."/>
        </authorList>
    </citation>
    <scope>NUCLEOTIDE SEQUENCE [LARGE SCALE GENOMIC DNA]</scope>
    <source>
        <strain evidence="4">JCM 13006</strain>
    </source>
</reference>
<evidence type="ECO:0008006" key="5">
    <source>
        <dbReference type="Google" id="ProtNLM"/>
    </source>
</evidence>
<keyword evidence="2" id="KW-0732">Signal</keyword>
<evidence type="ECO:0000256" key="1">
    <source>
        <dbReference type="SAM" id="MobiDB-lite"/>
    </source>
</evidence>
<evidence type="ECO:0000313" key="3">
    <source>
        <dbReference type="EMBL" id="GAA4846037.1"/>
    </source>
</evidence>
<comment type="caution">
    <text evidence="3">The sequence shown here is derived from an EMBL/GenBank/DDBJ whole genome shotgun (WGS) entry which is preliminary data.</text>
</comment>
<evidence type="ECO:0000313" key="4">
    <source>
        <dbReference type="Proteomes" id="UP001501752"/>
    </source>
</evidence>
<feature type="compositionally biased region" description="Low complexity" evidence="1">
    <location>
        <begin position="62"/>
        <end position="74"/>
    </location>
</feature>
<dbReference type="EMBL" id="BAABIS010000001">
    <property type="protein sequence ID" value="GAA4846037.1"/>
    <property type="molecule type" value="Genomic_DNA"/>
</dbReference>
<feature type="signal peptide" evidence="2">
    <location>
        <begin position="1"/>
        <end position="29"/>
    </location>
</feature>
<proteinExistence type="predicted"/>
<protein>
    <recommendedName>
        <fullName evidence="5">Lipoprotein</fullName>
    </recommendedName>
</protein>
<gene>
    <name evidence="3" type="ORF">GCM10023235_23290</name>
</gene>
<sequence>MSVRRPAASLLLAAAALALTACSSGGTPAAAGSSATPAATVAAGAGASAGATAGSGAGTGTGTATAKPTAGSTAKPSAKPVPAGDCTAAAQRPGGHKVISATVAWGGPDRIGAAPTRFVCGKDVPGEGHWEATTGDDTYFFAPGATAELLVGTQAKEVPVARALQQVVACATDNKASQGEYGCYGNLYEVTLDGAGKITRIAAMYRA</sequence>